<dbReference type="SUPFAM" id="SSF143865">
    <property type="entry name" value="CorA soluble domain-like"/>
    <property type="match status" value="1"/>
</dbReference>
<feature type="compositionally biased region" description="Basic and acidic residues" evidence="6">
    <location>
        <begin position="122"/>
        <end position="164"/>
    </location>
</feature>
<dbReference type="FunFam" id="1.20.58.340:FF:000008">
    <property type="entry name" value="CorA family metal ion transporter"/>
    <property type="match status" value="1"/>
</dbReference>
<keyword evidence="4 7" id="KW-1133">Transmembrane helix</keyword>
<dbReference type="InterPro" id="IPR045861">
    <property type="entry name" value="CorA_cytoplasmic_dom"/>
</dbReference>
<dbReference type="SUPFAM" id="SSF144083">
    <property type="entry name" value="Magnesium transport protein CorA, transmembrane region"/>
    <property type="match status" value="1"/>
</dbReference>
<evidence type="ECO:0000313" key="9">
    <source>
        <dbReference type="Proteomes" id="UP000279259"/>
    </source>
</evidence>
<dbReference type="InterPro" id="IPR044089">
    <property type="entry name" value="Alr1-like"/>
</dbReference>
<dbReference type="Pfam" id="PF01544">
    <property type="entry name" value="CorA"/>
    <property type="match status" value="1"/>
</dbReference>
<dbReference type="GO" id="GO:0016020">
    <property type="term" value="C:membrane"/>
    <property type="evidence" value="ECO:0007669"/>
    <property type="project" value="UniProtKB-SubCell"/>
</dbReference>
<evidence type="ECO:0000256" key="6">
    <source>
        <dbReference type="SAM" id="MobiDB-lite"/>
    </source>
</evidence>
<comment type="subcellular location">
    <subcellularLocation>
        <location evidence="1">Membrane</location>
        <topology evidence="1">Multi-pass membrane protein</topology>
    </subcellularLocation>
</comment>
<dbReference type="PANTHER" id="PTHR21535">
    <property type="entry name" value="MAGNESIUM AND COBALT TRANSPORT PROTEIN/MITOCHONDRIAL IMPORT INNER MEMBRANE TRANSLOCASE SUBUNIT TIM8"/>
    <property type="match status" value="1"/>
</dbReference>
<feature type="compositionally biased region" description="Low complexity" evidence="6">
    <location>
        <begin position="71"/>
        <end position="85"/>
    </location>
</feature>
<evidence type="ECO:0000256" key="4">
    <source>
        <dbReference type="ARBA" id="ARBA00022989"/>
    </source>
</evidence>
<keyword evidence="9" id="KW-1185">Reference proteome</keyword>
<dbReference type="PANTHER" id="PTHR21535:SF51">
    <property type="entry name" value="MANGANESE RESISTANCE PROTEIN MNR2"/>
    <property type="match status" value="1"/>
</dbReference>
<reference evidence="8 9" key="1">
    <citation type="submission" date="2018-11" db="EMBL/GenBank/DDBJ databases">
        <title>Genome sequence of Saitozyma podzolica DSM 27192.</title>
        <authorList>
            <person name="Aliyu H."/>
            <person name="Gorte O."/>
            <person name="Ochsenreither K."/>
        </authorList>
    </citation>
    <scope>NUCLEOTIDE SEQUENCE [LARGE SCALE GENOMIC DNA]</scope>
    <source>
        <strain evidence="8 9">DSM 27192</strain>
    </source>
</reference>
<evidence type="ECO:0000313" key="8">
    <source>
        <dbReference type="EMBL" id="RSH88854.1"/>
    </source>
</evidence>
<feature type="compositionally biased region" description="Basic residues" evidence="6">
    <location>
        <begin position="191"/>
        <end position="201"/>
    </location>
</feature>
<evidence type="ECO:0000256" key="5">
    <source>
        <dbReference type="ARBA" id="ARBA00023136"/>
    </source>
</evidence>
<evidence type="ECO:0000256" key="3">
    <source>
        <dbReference type="ARBA" id="ARBA00022692"/>
    </source>
</evidence>
<dbReference type="AlphaFoldDB" id="A0A427YD24"/>
<dbReference type="FunFam" id="3.30.460.20:FF:000006">
    <property type="entry name" value="Chromosome 1, whole genome shotgun sequence"/>
    <property type="match status" value="1"/>
</dbReference>
<feature type="region of interest" description="Disordered" evidence="6">
    <location>
        <begin position="405"/>
        <end position="437"/>
    </location>
</feature>
<dbReference type="Gene3D" id="1.20.58.340">
    <property type="entry name" value="Magnesium transport protein CorA, transmembrane region"/>
    <property type="match status" value="2"/>
</dbReference>
<proteinExistence type="inferred from homology"/>
<dbReference type="Gene3D" id="3.30.460.20">
    <property type="entry name" value="CorA soluble domain-like"/>
    <property type="match status" value="1"/>
</dbReference>
<dbReference type="InterPro" id="IPR002523">
    <property type="entry name" value="MgTranspt_CorA/ZnTranspt_ZntB"/>
</dbReference>
<accession>A0A427YD24</accession>
<keyword evidence="3 7" id="KW-0812">Transmembrane</keyword>
<feature type="region of interest" description="Disordered" evidence="6">
    <location>
        <begin position="452"/>
        <end position="473"/>
    </location>
</feature>
<gene>
    <name evidence="8" type="primary">MNR2</name>
    <name evidence="8" type="ORF">EHS25_003082</name>
</gene>
<dbReference type="Proteomes" id="UP000279259">
    <property type="component" value="Unassembled WGS sequence"/>
</dbReference>
<organism evidence="8 9">
    <name type="scientific">Saitozyma podzolica</name>
    <dbReference type="NCBI Taxonomy" id="1890683"/>
    <lineage>
        <taxon>Eukaryota</taxon>
        <taxon>Fungi</taxon>
        <taxon>Dikarya</taxon>
        <taxon>Basidiomycota</taxon>
        <taxon>Agaricomycotina</taxon>
        <taxon>Tremellomycetes</taxon>
        <taxon>Tremellales</taxon>
        <taxon>Trimorphomycetaceae</taxon>
        <taxon>Saitozyma</taxon>
    </lineage>
</organism>
<evidence type="ECO:0000256" key="1">
    <source>
        <dbReference type="ARBA" id="ARBA00004141"/>
    </source>
</evidence>
<sequence length="785" mass="86380">MSPSSPRSIGVDPHHPPPHRSLSMASPVLSPARALGGQGTGAAHRQSMVGRSYRDDPETARERQMQQDIESAMSMSRARSGSLAADSPPVLMRPSHQHFQATSPIDETPFPMLSEAEEAEMNRARSSGFHDHEHGSDEGHHDGGYRHHEERGDEMEAGHDHRSTDASSGRGGYDAHAPLLRRHSDDERHVRERRSHGHMHMRRTDDARSMGGMGMRNTFDFGAMEEFAAKEQGAEGGPGMSIPPRRGSAAPVSASYDIAAPTGTYSASAHWDEEGMLSPKESDVGSHQAFARRRQRKLSASNPVTRRGGKLALFEGFGGGDGEPQEGALPFKAPRQARLGSQPGGQGTFQAYTDAAPGHDKPYRFSFYSNALPVTIHARSLAELPAEGQSFEDLFKGRNMSLNEREADGTGTDYAGSLGTGKGTSGYDTPDRDGAGAGAKMSMLARAAGAAMKDGRRESVGGPGGVGSPDEQDPEAYTWWLDVQSPTDEEMRMLSKVFGIHPLTTEDILLEETREKIELFRNYYLVCFRSFDQDPYSQTYLEPLNMYIIVFREGTLSFHFRGTPHPQNVRRRIKHLKDYISVTSDWISYALIDDITDAFGPLIQSIEYEVDSIDELVLILKDAEQSDMLRRIGTCRKKVMGLLRLMGNKADVVKGLAKRCNEQWLVAPKSDIGLYLSDIQDHLITMTQNLNHYEKILSRSHSNYLAQISIEMTDANNQINDVLSKLTALGTVLIPMNLVTGLWGMNVHVPGQDITEGYSWFGGILGCLAAFAVVGAFATWKCFVR</sequence>
<comment type="caution">
    <text evidence="8">The sequence shown here is derived from an EMBL/GenBank/DDBJ whole genome shotgun (WGS) entry which is preliminary data.</text>
</comment>
<dbReference type="STRING" id="1890683.A0A427YD24"/>
<dbReference type="GO" id="GO:0015095">
    <property type="term" value="F:magnesium ion transmembrane transporter activity"/>
    <property type="evidence" value="ECO:0007669"/>
    <property type="project" value="InterPro"/>
</dbReference>
<dbReference type="CDD" id="cd12829">
    <property type="entry name" value="Alr1p-like"/>
    <property type="match status" value="1"/>
</dbReference>
<keyword evidence="5 7" id="KW-0472">Membrane</keyword>
<comment type="similarity">
    <text evidence="2">Belongs to the CorA metal ion transporter (MIT) (TC 1.A.35) family.</text>
</comment>
<name>A0A427YD24_9TREE</name>
<evidence type="ECO:0000256" key="2">
    <source>
        <dbReference type="ARBA" id="ARBA00009765"/>
    </source>
</evidence>
<feature type="compositionally biased region" description="Basic and acidic residues" evidence="6">
    <location>
        <begin position="52"/>
        <end position="65"/>
    </location>
</feature>
<protein>
    <submittedName>
        <fullName evidence="8">CorA metal ion transporter</fullName>
    </submittedName>
</protein>
<feature type="transmembrane region" description="Helical" evidence="7">
    <location>
        <begin position="757"/>
        <end position="780"/>
    </location>
</feature>
<dbReference type="OrthoDB" id="29879at2759"/>
<dbReference type="FunFam" id="1.20.58.340:FF:000006">
    <property type="entry name" value="CorA family metal ion transporter"/>
    <property type="match status" value="1"/>
</dbReference>
<dbReference type="EMBL" id="RSCD01000016">
    <property type="protein sequence ID" value="RSH88854.1"/>
    <property type="molecule type" value="Genomic_DNA"/>
</dbReference>
<feature type="region of interest" description="Disordered" evidence="6">
    <location>
        <begin position="1"/>
        <end position="108"/>
    </location>
</feature>
<dbReference type="GO" id="GO:0010961">
    <property type="term" value="P:intracellular magnesium ion homeostasis"/>
    <property type="evidence" value="ECO:0007669"/>
    <property type="project" value="TreeGrafter"/>
</dbReference>
<feature type="region of interest" description="Disordered" evidence="6">
    <location>
        <begin position="122"/>
        <end position="212"/>
    </location>
</feature>
<dbReference type="InterPro" id="IPR045863">
    <property type="entry name" value="CorA_TM1_TM2"/>
</dbReference>
<evidence type="ECO:0000256" key="7">
    <source>
        <dbReference type="SAM" id="Phobius"/>
    </source>
</evidence>